<evidence type="ECO:0000313" key="2">
    <source>
        <dbReference type="EMBL" id="KAH7550055.1"/>
    </source>
</evidence>
<protein>
    <submittedName>
        <fullName evidence="2">Uncharacterized protein</fullName>
    </submittedName>
</protein>
<sequence>MSPVGWLWIVRIPLHPQCYFDLVSARRFRSKKEMPNFLEFGAKRKMKIENTDPDMESLESSGSKKQKKSGAKGNTSSLNFDFENPPRRIRWVVMGRSEDSWTPFIGKEKVPEPVRQAWAAAFRLVSKDRNAT</sequence>
<dbReference type="Proteomes" id="UP000827721">
    <property type="component" value="Unassembled WGS sequence"/>
</dbReference>
<feature type="region of interest" description="Disordered" evidence="1">
    <location>
        <begin position="48"/>
        <end position="81"/>
    </location>
</feature>
<dbReference type="EMBL" id="JAFEMO010000013">
    <property type="protein sequence ID" value="KAH7550055.1"/>
    <property type="molecule type" value="Genomic_DNA"/>
</dbReference>
<organism evidence="2 3">
    <name type="scientific">Xanthoceras sorbifolium</name>
    <dbReference type="NCBI Taxonomy" id="99658"/>
    <lineage>
        <taxon>Eukaryota</taxon>
        <taxon>Viridiplantae</taxon>
        <taxon>Streptophyta</taxon>
        <taxon>Embryophyta</taxon>
        <taxon>Tracheophyta</taxon>
        <taxon>Spermatophyta</taxon>
        <taxon>Magnoliopsida</taxon>
        <taxon>eudicotyledons</taxon>
        <taxon>Gunneridae</taxon>
        <taxon>Pentapetalae</taxon>
        <taxon>rosids</taxon>
        <taxon>malvids</taxon>
        <taxon>Sapindales</taxon>
        <taxon>Sapindaceae</taxon>
        <taxon>Xanthoceroideae</taxon>
        <taxon>Xanthoceras</taxon>
    </lineage>
</organism>
<evidence type="ECO:0000256" key="1">
    <source>
        <dbReference type="SAM" id="MobiDB-lite"/>
    </source>
</evidence>
<comment type="caution">
    <text evidence="2">The sequence shown here is derived from an EMBL/GenBank/DDBJ whole genome shotgun (WGS) entry which is preliminary data.</text>
</comment>
<gene>
    <name evidence="2" type="ORF">JRO89_XS13G0126500</name>
</gene>
<proteinExistence type="predicted"/>
<evidence type="ECO:0000313" key="3">
    <source>
        <dbReference type="Proteomes" id="UP000827721"/>
    </source>
</evidence>
<accession>A0ABQ8H805</accession>
<keyword evidence="3" id="KW-1185">Reference proteome</keyword>
<reference evidence="2 3" key="1">
    <citation type="submission" date="2021-02" db="EMBL/GenBank/DDBJ databases">
        <title>Plant Genome Project.</title>
        <authorList>
            <person name="Zhang R.-G."/>
        </authorList>
    </citation>
    <scope>NUCLEOTIDE SEQUENCE [LARGE SCALE GENOMIC DNA]</scope>
    <source>
        <tissue evidence="2">Leaves</tissue>
    </source>
</reference>
<name>A0ABQ8H805_9ROSI</name>